<dbReference type="Proteomes" id="UP001501598">
    <property type="component" value="Unassembled WGS sequence"/>
</dbReference>
<dbReference type="PRINTS" id="PR00081">
    <property type="entry name" value="GDHRDH"/>
</dbReference>
<organism evidence="3 4">
    <name type="scientific">Pseudonocardia xishanensis</name>
    <dbReference type="NCBI Taxonomy" id="630995"/>
    <lineage>
        <taxon>Bacteria</taxon>
        <taxon>Bacillati</taxon>
        <taxon>Actinomycetota</taxon>
        <taxon>Actinomycetes</taxon>
        <taxon>Pseudonocardiales</taxon>
        <taxon>Pseudonocardiaceae</taxon>
        <taxon>Pseudonocardia</taxon>
    </lineage>
</organism>
<dbReference type="SUPFAM" id="SSF51735">
    <property type="entry name" value="NAD(P)-binding Rossmann-fold domains"/>
    <property type="match status" value="1"/>
</dbReference>
<dbReference type="EMBL" id="BAABGT010000033">
    <property type="protein sequence ID" value="GAA4546848.1"/>
    <property type="molecule type" value="Genomic_DNA"/>
</dbReference>
<dbReference type="Pfam" id="PF00106">
    <property type="entry name" value="adh_short"/>
    <property type="match status" value="1"/>
</dbReference>
<dbReference type="CDD" id="cd05233">
    <property type="entry name" value="SDR_c"/>
    <property type="match status" value="1"/>
</dbReference>
<name>A0ABP8RTP5_9PSEU</name>
<comment type="caution">
    <text evidence="3">The sequence shown here is derived from an EMBL/GenBank/DDBJ whole genome shotgun (WGS) entry which is preliminary data.</text>
</comment>
<evidence type="ECO:0000256" key="1">
    <source>
        <dbReference type="ARBA" id="ARBA00006484"/>
    </source>
</evidence>
<dbReference type="Gene3D" id="3.40.50.720">
    <property type="entry name" value="NAD(P)-binding Rossmann-like Domain"/>
    <property type="match status" value="1"/>
</dbReference>
<dbReference type="PROSITE" id="PS00061">
    <property type="entry name" value="ADH_SHORT"/>
    <property type="match status" value="1"/>
</dbReference>
<protein>
    <recommendedName>
        <fullName evidence="5">Short-subunit dehydrogenase</fullName>
    </recommendedName>
</protein>
<keyword evidence="2" id="KW-0560">Oxidoreductase</keyword>
<accession>A0ABP8RTP5</accession>
<dbReference type="InterPro" id="IPR036291">
    <property type="entry name" value="NAD(P)-bd_dom_sf"/>
</dbReference>
<proteinExistence type="inferred from homology"/>
<evidence type="ECO:0008006" key="5">
    <source>
        <dbReference type="Google" id="ProtNLM"/>
    </source>
</evidence>
<dbReference type="PANTHER" id="PTHR43669:SF3">
    <property type="entry name" value="ALCOHOL DEHYDROGENASE, PUTATIVE (AFU_ORTHOLOGUE AFUA_3G03445)-RELATED"/>
    <property type="match status" value="1"/>
</dbReference>
<evidence type="ECO:0000313" key="4">
    <source>
        <dbReference type="Proteomes" id="UP001501598"/>
    </source>
</evidence>
<evidence type="ECO:0000313" key="3">
    <source>
        <dbReference type="EMBL" id="GAA4546848.1"/>
    </source>
</evidence>
<dbReference type="InterPro" id="IPR002347">
    <property type="entry name" value="SDR_fam"/>
</dbReference>
<reference evidence="4" key="1">
    <citation type="journal article" date="2019" name="Int. J. Syst. Evol. Microbiol.">
        <title>The Global Catalogue of Microorganisms (GCM) 10K type strain sequencing project: providing services to taxonomists for standard genome sequencing and annotation.</title>
        <authorList>
            <consortium name="The Broad Institute Genomics Platform"/>
            <consortium name="The Broad Institute Genome Sequencing Center for Infectious Disease"/>
            <person name="Wu L."/>
            <person name="Ma J."/>
        </authorList>
    </citation>
    <scope>NUCLEOTIDE SEQUENCE [LARGE SCALE GENOMIC DNA]</scope>
    <source>
        <strain evidence="4">JCM 17906</strain>
    </source>
</reference>
<dbReference type="InterPro" id="IPR020904">
    <property type="entry name" value="Sc_DH/Rdtase_CS"/>
</dbReference>
<dbReference type="PANTHER" id="PTHR43669">
    <property type="entry name" value="5-KETO-D-GLUCONATE 5-REDUCTASE"/>
    <property type="match status" value="1"/>
</dbReference>
<gene>
    <name evidence="3" type="ORF">GCM10023175_29940</name>
</gene>
<evidence type="ECO:0000256" key="2">
    <source>
        <dbReference type="ARBA" id="ARBA00023002"/>
    </source>
</evidence>
<comment type="similarity">
    <text evidence="1">Belongs to the short-chain dehydrogenases/reductases (SDR) family.</text>
</comment>
<sequence length="282" mass="28797">MAGVIRRRVAHSVPQGSRSAVVTGGGGGIGAAVARELAGRGYRVLVTDVDGDTAAKVAAEVGGESLVQDVTDPEAARATADRARRLAPLGAWVANAGLGTGGPLADLSDAQARTLVEVNVLGVVWSARAAIDAFRAQGGGGELAITASLSGLGPVPGLSLYAATKAAVLSLAQSLSDELRADRIRVHAINPDGVATALLSEMEPRARELVRSGVLLTPEQVATELVGMFGTSRVVRTVPTWRGVMMRTSTLAPSTLLRATPVLQRLGARNLAHDPGRTGPGS</sequence>
<keyword evidence="4" id="KW-1185">Reference proteome</keyword>